<feature type="compositionally biased region" description="Basic and acidic residues" evidence="1">
    <location>
        <begin position="38"/>
        <end position="47"/>
    </location>
</feature>
<dbReference type="PANTHER" id="PTHR48421:SF1">
    <property type="entry name" value="MYCBP-ASSOCIATED PROTEIN"/>
    <property type="match status" value="1"/>
</dbReference>
<dbReference type="InterPro" id="IPR013783">
    <property type="entry name" value="Ig-like_fold"/>
</dbReference>
<feature type="region of interest" description="Disordered" evidence="1">
    <location>
        <begin position="38"/>
        <end position="64"/>
    </location>
</feature>
<feature type="compositionally biased region" description="Basic and acidic residues" evidence="1">
    <location>
        <begin position="741"/>
        <end position="750"/>
    </location>
</feature>
<dbReference type="Pfam" id="PF14646">
    <property type="entry name" value="MYCBPAP"/>
    <property type="match status" value="1"/>
</dbReference>
<dbReference type="AlphaFoldDB" id="A0A9U8EMH5"/>
<evidence type="ECO:0000256" key="1">
    <source>
        <dbReference type="SAM" id="MobiDB-lite"/>
    </source>
</evidence>
<name>A0A9U8EMH5_BIOGL</name>
<feature type="region of interest" description="Disordered" evidence="1">
    <location>
        <begin position="741"/>
        <end position="821"/>
    </location>
</feature>
<feature type="compositionally biased region" description="Low complexity" evidence="1">
    <location>
        <begin position="782"/>
        <end position="793"/>
    </location>
</feature>
<organism evidence="2 3">
    <name type="scientific">Biomphalaria glabrata</name>
    <name type="common">Bloodfluke planorb</name>
    <name type="synonym">Freshwater snail</name>
    <dbReference type="NCBI Taxonomy" id="6526"/>
    <lineage>
        <taxon>Eukaryota</taxon>
        <taxon>Metazoa</taxon>
        <taxon>Spiralia</taxon>
        <taxon>Lophotrochozoa</taxon>
        <taxon>Mollusca</taxon>
        <taxon>Gastropoda</taxon>
        <taxon>Heterobranchia</taxon>
        <taxon>Euthyneura</taxon>
        <taxon>Panpulmonata</taxon>
        <taxon>Hygrophila</taxon>
        <taxon>Lymnaeoidea</taxon>
        <taxon>Planorbidae</taxon>
        <taxon>Biomphalaria</taxon>
    </lineage>
</organism>
<gene>
    <name evidence="3" type="primary">LOC106077994</name>
</gene>
<dbReference type="RefSeq" id="XP_013094169.2">
    <property type="nucleotide sequence ID" value="XM_013238715.2"/>
</dbReference>
<dbReference type="Proteomes" id="UP001165740">
    <property type="component" value="Chromosome 18"/>
</dbReference>
<evidence type="ECO:0000313" key="3">
    <source>
        <dbReference type="RefSeq" id="XP_013094169.2"/>
    </source>
</evidence>
<reference evidence="3" key="1">
    <citation type="submission" date="2025-08" db="UniProtKB">
        <authorList>
            <consortium name="RefSeq"/>
        </authorList>
    </citation>
    <scope>IDENTIFICATION</scope>
</reference>
<feature type="compositionally biased region" description="Polar residues" evidence="1">
    <location>
        <begin position="808"/>
        <end position="821"/>
    </location>
</feature>
<dbReference type="PANTHER" id="PTHR48421">
    <property type="entry name" value="MYCBP-ASSOCIATED PROTEIN"/>
    <property type="match status" value="1"/>
</dbReference>
<dbReference type="Gene3D" id="2.60.40.10">
    <property type="entry name" value="Immunoglobulins"/>
    <property type="match status" value="1"/>
</dbReference>
<accession>A0A9U8EMH5</accession>
<keyword evidence="2" id="KW-1185">Reference proteome</keyword>
<protein>
    <submittedName>
        <fullName evidence="3">MYCBP-associated protein-like isoform X1</fullName>
    </submittedName>
</protein>
<dbReference type="OMA" id="RESWEFR"/>
<evidence type="ECO:0000313" key="2">
    <source>
        <dbReference type="Proteomes" id="UP001165740"/>
    </source>
</evidence>
<dbReference type="InterPro" id="IPR032707">
    <property type="entry name" value="MYCBPAP"/>
</dbReference>
<proteinExistence type="predicted"/>
<dbReference type="OrthoDB" id="10263316at2759"/>
<sequence length="875" mass="99962">MFSKRRLSVQLNMPSLILPEINSISQRRHSMYDYDTDRLKKKVDDNPQKSTTPSQESEERLGSSRHVLWNEEIEKLQIKQEELKKIHLPHPPAEEKKAVVKKVPVKKIKQPVVKTEPIPDKPLLKVNDGPVDPKDYSGYAGPRYDEKGDVIPYSILGKYEDFYKEAVKRGDLLETLPTPRKSEKVDSPTVKYEKKKNIKLNQDEHNALKNWNAKMNERKRQQEHISNLLNKPLEELAMNQADNFRAIEEQRYLIERAIPKIDYGKGYRAGSEFWNQRRQLGDDLNGIHMTLTQTQKGNPPPVEHVGLSQVVKAEKGCEWHGQTNVHFRYPWHKSEFLNQRLQQLQPYIDEVSSWKPDFENLQVIGSSNPYKNTEELMLNKEEKEDIANQETEALQDDDTKENQEPHRELKPGDVLFGPSLLIDGQLAQWTGDGTSHTDEIALEARVTFEGFTDQRVTSHLDVVNNGTTTIYFDWTKLGKNNPFDLNQKPIQRFYFNNAPGVILPGEKVTFPFVFKSSEPGVYTEQWKLETRPTVCGGAALLITLRGIGILEDKFKEQREKLEKELSEKQAVEICSRLLNELIHNIRTPERSPSPIDAYVTEEELFLRNNASFQYDHQKISQLKDLYSQLFPEEERAENVWSLSIEDLLESIMKLDEDDERKDNMLQLMNEIVGKLTYIPTKPLLEQMQYIGYQIFIEAIDRMVGESLLLRQTMGLPIKNQDETETIGQSNEAPIPVVEEAHNSAADEGRRGIKSKSGSQNKVPVKDVRASKTPPIKPDAKGKAAPSPAPATKKTPPPVKTPQAPVALQPSTTEAVPEQNSSEATNVLVVEQELSPAEKLYKSTFALQVYDILGDMADKMDDMFGAMKNDKGNFIY</sequence>
<dbReference type="GeneID" id="106077994"/>